<proteinExistence type="predicted"/>
<comment type="caution">
    <text evidence="1">The sequence shown here is derived from an EMBL/GenBank/DDBJ whole genome shotgun (WGS) entry which is preliminary data.</text>
</comment>
<dbReference type="InterPro" id="IPR023346">
    <property type="entry name" value="Lysozyme-like_dom_sf"/>
</dbReference>
<reference evidence="1 2" key="1">
    <citation type="submission" date="2019-07" db="EMBL/GenBank/DDBJ databases">
        <title>Diversity of Bacteria from Kongsfjorden, Arctic.</title>
        <authorList>
            <person name="Yu Y."/>
        </authorList>
    </citation>
    <scope>NUCLEOTIDE SEQUENCE [LARGE SCALE GENOMIC DNA]</scope>
    <source>
        <strain evidence="1 2">SM1923</strain>
    </source>
</reference>
<dbReference type="Gene3D" id="1.10.530.10">
    <property type="match status" value="1"/>
</dbReference>
<dbReference type="Proteomes" id="UP000319941">
    <property type="component" value="Unassembled WGS sequence"/>
</dbReference>
<dbReference type="GO" id="GO:0016787">
    <property type="term" value="F:hydrolase activity"/>
    <property type="evidence" value="ECO:0007669"/>
    <property type="project" value="UniProtKB-KW"/>
</dbReference>
<evidence type="ECO:0000313" key="1">
    <source>
        <dbReference type="EMBL" id="TVU68077.1"/>
    </source>
</evidence>
<evidence type="ECO:0000313" key="2">
    <source>
        <dbReference type="Proteomes" id="UP000319941"/>
    </source>
</evidence>
<accession>A0A558HG36</accession>
<dbReference type="RefSeq" id="WP_144727954.1">
    <property type="nucleotide sequence ID" value="NZ_CAWOWR010000013.1"/>
</dbReference>
<dbReference type="EMBL" id="VNFH01000011">
    <property type="protein sequence ID" value="TVU68077.1"/>
    <property type="molecule type" value="Genomic_DNA"/>
</dbReference>
<keyword evidence="1" id="KW-0378">Hydrolase</keyword>
<name>A0A558HG36_9GAMM</name>
<keyword evidence="2" id="KW-1185">Reference proteome</keyword>
<dbReference type="CDD" id="cd00736">
    <property type="entry name" value="lambda_lys-like"/>
    <property type="match status" value="1"/>
</dbReference>
<dbReference type="AlphaFoldDB" id="A0A558HG36"/>
<organism evidence="1 2">
    <name type="scientific">Cobetia crustatorum</name>
    <dbReference type="NCBI Taxonomy" id="553385"/>
    <lineage>
        <taxon>Bacteria</taxon>
        <taxon>Pseudomonadati</taxon>
        <taxon>Pseudomonadota</taxon>
        <taxon>Gammaproteobacteria</taxon>
        <taxon>Oceanospirillales</taxon>
        <taxon>Halomonadaceae</taxon>
        <taxon>Cobetia</taxon>
    </lineage>
</organism>
<gene>
    <name evidence="1" type="ORF">FQP86_14900</name>
</gene>
<sequence>MPAATPAHWLDEVELVGFDVSVDPAADDAGNLAAFLDTIAYAEGTPRFSSNEGYDVLVGGTIFDGFADHPRQSVWLKSYNIHSTAAGRYQFLVRTWDDLANRFHLTDFSPASQDEAAKQLIRQCTALGMVYDGHIADAIHACRRIWASLPGAGYGQREIDTDELLGVYVRAGGNIA</sequence>
<dbReference type="SUPFAM" id="SSF53955">
    <property type="entry name" value="Lysozyme-like"/>
    <property type="match status" value="1"/>
</dbReference>
<protein>
    <submittedName>
        <fullName evidence="1">Glycoside hydrolase</fullName>
    </submittedName>
</protein>
<dbReference type="OrthoDB" id="8660079at2"/>